<protein>
    <submittedName>
        <fullName evidence="4">Type IV pilus assembly protein PilA</fullName>
    </submittedName>
</protein>
<dbReference type="Gene3D" id="3.30.700.10">
    <property type="entry name" value="Glycoprotein, Type 4 Pilin"/>
    <property type="match status" value="1"/>
</dbReference>
<dbReference type="PANTHER" id="PTHR30093:SF34">
    <property type="entry name" value="PREPILIN PEPTIDASE-DEPENDENT PROTEIN D"/>
    <property type="match status" value="1"/>
</dbReference>
<dbReference type="RefSeq" id="WP_307106403.1">
    <property type="nucleotide sequence ID" value="NZ_JAUTAS010000001.1"/>
</dbReference>
<gene>
    <name evidence="4" type="ORF">QE424_000808</name>
</gene>
<proteinExistence type="inferred from homology"/>
<dbReference type="GO" id="GO:0043107">
    <property type="term" value="P:type IV pilus-dependent motility"/>
    <property type="evidence" value="ECO:0007669"/>
    <property type="project" value="TreeGrafter"/>
</dbReference>
<sequence>MQRSKGFTLTELMIVVAIIAVLAAIAIPAYQGYVAKTQATAALAEIAPGKNGVESALATGNASLVDAAYVGLATPTSHCSTVVASLAADGSAQISCVVMGNPQVVGASLSLNRDAGGRWSCEAPSLAERIRPRNCN</sequence>
<dbReference type="PANTHER" id="PTHR30093">
    <property type="entry name" value="GENERAL SECRETION PATHWAY PROTEIN G"/>
    <property type="match status" value="1"/>
</dbReference>
<dbReference type="Pfam" id="PF07963">
    <property type="entry name" value="N_methyl"/>
    <property type="match status" value="1"/>
</dbReference>
<dbReference type="NCBIfam" id="TIGR02532">
    <property type="entry name" value="IV_pilin_GFxxxE"/>
    <property type="match status" value="1"/>
</dbReference>
<dbReference type="Proteomes" id="UP001226084">
    <property type="component" value="Unassembled WGS sequence"/>
</dbReference>
<comment type="caution">
    <text evidence="4">The sequence shown here is derived from an EMBL/GenBank/DDBJ whole genome shotgun (WGS) entry which is preliminary data.</text>
</comment>
<dbReference type="EMBL" id="JAUTAS010000001">
    <property type="protein sequence ID" value="MDQ1107649.1"/>
    <property type="molecule type" value="Genomic_DNA"/>
</dbReference>
<feature type="transmembrane region" description="Helical" evidence="3">
    <location>
        <begin position="12"/>
        <end position="30"/>
    </location>
</feature>
<comment type="similarity">
    <text evidence="1">Belongs to the N-Me-Phe pilin family.</text>
</comment>
<accession>A0AAP5AFG7</accession>
<dbReference type="InterPro" id="IPR012902">
    <property type="entry name" value="N_methyl_site"/>
</dbReference>
<dbReference type="AlphaFoldDB" id="A0AAP5AFG7"/>
<evidence type="ECO:0000313" key="4">
    <source>
        <dbReference type="EMBL" id="MDQ1107649.1"/>
    </source>
</evidence>
<keyword evidence="3" id="KW-0812">Transmembrane</keyword>
<dbReference type="GO" id="GO:0007155">
    <property type="term" value="P:cell adhesion"/>
    <property type="evidence" value="ECO:0007669"/>
    <property type="project" value="InterPro"/>
</dbReference>
<evidence type="ECO:0000313" key="5">
    <source>
        <dbReference type="Proteomes" id="UP001226084"/>
    </source>
</evidence>
<dbReference type="Pfam" id="PF00114">
    <property type="entry name" value="Pilin"/>
    <property type="match status" value="1"/>
</dbReference>
<reference evidence="4" key="1">
    <citation type="submission" date="2023-07" db="EMBL/GenBank/DDBJ databases">
        <title>Functional and genomic diversity of the sorghum phyllosphere microbiome.</title>
        <authorList>
            <person name="Shade A."/>
        </authorList>
    </citation>
    <scope>NUCLEOTIDE SEQUENCE</scope>
    <source>
        <strain evidence="4">SORGH_AS_0457</strain>
    </source>
</reference>
<name>A0AAP5AFG7_9GAMM</name>
<dbReference type="InterPro" id="IPR001082">
    <property type="entry name" value="Pilin"/>
</dbReference>
<keyword evidence="2" id="KW-0488">Methylation</keyword>
<dbReference type="GO" id="GO:0044096">
    <property type="term" value="C:type IV pilus"/>
    <property type="evidence" value="ECO:0007669"/>
    <property type="project" value="TreeGrafter"/>
</dbReference>
<dbReference type="InterPro" id="IPR045584">
    <property type="entry name" value="Pilin-like"/>
</dbReference>
<keyword evidence="3" id="KW-1133">Transmembrane helix</keyword>
<evidence type="ECO:0000256" key="2">
    <source>
        <dbReference type="ARBA" id="ARBA00022481"/>
    </source>
</evidence>
<organism evidence="4 5">
    <name type="scientific">Stenotrophomonas rhizophila</name>
    <dbReference type="NCBI Taxonomy" id="216778"/>
    <lineage>
        <taxon>Bacteria</taxon>
        <taxon>Pseudomonadati</taxon>
        <taxon>Pseudomonadota</taxon>
        <taxon>Gammaproteobacteria</taxon>
        <taxon>Lysobacterales</taxon>
        <taxon>Lysobacteraceae</taxon>
        <taxon>Stenotrophomonas</taxon>
    </lineage>
</organism>
<evidence type="ECO:0000256" key="1">
    <source>
        <dbReference type="ARBA" id="ARBA00005233"/>
    </source>
</evidence>
<evidence type="ECO:0000256" key="3">
    <source>
        <dbReference type="SAM" id="Phobius"/>
    </source>
</evidence>
<keyword evidence="3" id="KW-0472">Membrane</keyword>
<dbReference type="SUPFAM" id="SSF54523">
    <property type="entry name" value="Pili subunits"/>
    <property type="match status" value="1"/>
</dbReference>